<accession>A0ABQ9KKM5</accession>
<gene>
    <name evidence="2" type="ORF">P3X46_031232</name>
</gene>
<feature type="transmembrane region" description="Helical" evidence="1">
    <location>
        <begin position="393"/>
        <end position="417"/>
    </location>
</feature>
<evidence type="ECO:0000313" key="3">
    <source>
        <dbReference type="Proteomes" id="UP001174677"/>
    </source>
</evidence>
<name>A0ABQ9KKM5_HEVBR</name>
<dbReference type="InterPro" id="IPR004158">
    <property type="entry name" value="DUF247_pln"/>
</dbReference>
<dbReference type="PANTHER" id="PTHR31170">
    <property type="entry name" value="BNAC04G53230D PROTEIN"/>
    <property type="match status" value="1"/>
</dbReference>
<sequence length="422" mass="49034">MESIDHKIEIISTAVGRRLEFVHPLSDQRCIYRVPKRLHQLNEKAYTPQLVSIGPLHHGKQELQAMEDYKSRYLQQFLQLVNLSVGTCIKLIMESEVKLRNYYAETILLSSEDFVNMILLDASFLIMLVLKHYLVDLRGSDDAIFNRPWMVTEINYDLLLLENQLPFFILEDLLKLTDYLARHEGLSMIKLLHEYSKQWWPLWVKEDALGKKDFSDVKHIVDFLSIYHRPSQLPSPKNCKQISLPSVTELHQTGVKFKLSSSKNFFDINFRNGILEIPLLIIDDRTEIFLRNLHAFEQCHCSPCDRYLSQCTILMAKLFNAAKDVELLARTGIINNCLVDNEALSTLFRDLVRGLCVGKIYFSDLEEELNKYYRSPWHRRKANLKQNYFNSPWAGISVFAATILLTFSIIQAVCSILQVKQG</sequence>
<proteinExistence type="predicted"/>
<keyword evidence="3" id="KW-1185">Reference proteome</keyword>
<reference evidence="2" key="1">
    <citation type="journal article" date="2023" name="Plant Biotechnol. J.">
        <title>Chromosome-level wild Hevea brasiliensis genome provides new tools for genomic-assisted breeding and valuable loci to elevate rubber yield.</title>
        <authorList>
            <person name="Cheng H."/>
            <person name="Song X."/>
            <person name="Hu Y."/>
            <person name="Wu T."/>
            <person name="Yang Q."/>
            <person name="An Z."/>
            <person name="Feng S."/>
            <person name="Deng Z."/>
            <person name="Wu W."/>
            <person name="Zeng X."/>
            <person name="Tu M."/>
            <person name="Wang X."/>
            <person name="Huang H."/>
        </authorList>
    </citation>
    <scope>NUCLEOTIDE SEQUENCE</scope>
    <source>
        <strain evidence="2">MT/VB/25A 57/8</strain>
    </source>
</reference>
<keyword evidence="1" id="KW-0812">Transmembrane</keyword>
<keyword evidence="1" id="KW-1133">Transmembrane helix</keyword>
<evidence type="ECO:0000313" key="2">
    <source>
        <dbReference type="EMBL" id="KAJ9140602.1"/>
    </source>
</evidence>
<organism evidence="2 3">
    <name type="scientific">Hevea brasiliensis</name>
    <name type="common">Para rubber tree</name>
    <name type="synonym">Siphonia brasiliensis</name>
    <dbReference type="NCBI Taxonomy" id="3981"/>
    <lineage>
        <taxon>Eukaryota</taxon>
        <taxon>Viridiplantae</taxon>
        <taxon>Streptophyta</taxon>
        <taxon>Embryophyta</taxon>
        <taxon>Tracheophyta</taxon>
        <taxon>Spermatophyta</taxon>
        <taxon>Magnoliopsida</taxon>
        <taxon>eudicotyledons</taxon>
        <taxon>Gunneridae</taxon>
        <taxon>Pentapetalae</taxon>
        <taxon>rosids</taxon>
        <taxon>fabids</taxon>
        <taxon>Malpighiales</taxon>
        <taxon>Euphorbiaceae</taxon>
        <taxon>Crotonoideae</taxon>
        <taxon>Micrandreae</taxon>
        <taxon>Hevea</taxon>
    </lineage>
</organism>
<comment type="caution">
    <text evidence="2">The sequence shown here is derived from an EMBL/GenBank/DDBJ whole genome shotgun (WGS) entry which is preliminary data.</text>
</comment>
<dbReference type="EMBL" id="JARPOI010000017">
    <property type="protein sequence ID" value="KAJ9140602.1"/>
    <property type="molecule type" value="Genomic_DNA"/>
</dbReference>
<keyword evidence="1" id="KW-0472">Membrane</keyword>
<dbReference type="Proteomes" id="UP001174677">
    <property type="component" value="Chromosome 17"/>
</dbReference>
<dbReference type="PANTHER" id="PTHR31170:SF17">
    <property type="match status" value="1"/>
</dbReference>
<dbReference type="Pfam" id="PF03140">
    <property type="entry name" value="DUF247"/>
    <property type="match status" value="1"/>
</dbReference>
<protein>
    <submittedName>
        <fullName evidence="2">Uncharacterized protein</fullName>
    </submittedName>
</protein>
<evidence type="ECO:0000256" key="1">
    <source>
        <dbReference type="SAM" id="Phobius"/>
    </source>
</evidence>